<protein>
    <submittedName>
        <fullName evidence="2">Uncharacterized protein</fullName>
    </submittedName>
</protein>
<organism evidence="2 3">
    <name type="scientific">Camellia sinensis</name>
    <name type="common">Tea plant</name>
    <name type="synonym">Thea sinensis</name>
    <dbReference type="NCBI Taxonomy" id="4442"/>
    <lineage>
        <taxon>Eukaryota</taxon>
        <taxon>Viridiplantae</taxon>
        <taxon>Streptophyta</taxon>
        <taxon>Embryophyta</taxon>
        <taxon>Tracheophyta</taxon>
        <taxon>Spermatophyta</taxon>
        <taxon>Magnoliopsida</taxon>
        <taxon>eudicotyledons</taxon>
        <taxon>Gunneridae</taxon>
        <taxon>Pentapetalae</taxon>
        <taxon>asterids</taxon>
        <taxon>Ericales</taxon>
        <taxon>Theaceae</taxon>
        <taxon>Camellia</taxon>
    </lineage>
</organism>
<keyword evidence="1" id="KW-0472">Membrane</keyword>
<keyword evidence="3" id="KW-1185">Reference proteome</keyword>
<name>A0A7J7GXS2_CAMSI</name>
<evidence type="ECO:0000313" key="3">
    <source>
        <dbReference type="Proteomes" id="UP000593564"/>
    </source>
</evidence>
<keyword evidence="1" id="KW-0812">Transmembrane</keyword>
<accession>A0A7J7GXS2</accession>
<evidence type="ECO:0000256" key="1">
    <source>
        <dbReference type="SAM" id="Phobius"/>
    </source>
</evidence>
<dbReference type="EMBL" id="JACBKZ010000008">
    <property type="protein sequence ID" value="KAF5944208.1"/>
    <property type="molecule type" value="Genomic_DNA"/>
</dbReference>
<reference evidence="2 3" key="2">
    <citation type="submission" date="2020-07" db="EMBL/GenBank/DDBJ databases">
        <title>Genome assembly of wild tea tree DASZ reveals pedigree and selection history of tea varieties.</title>
        <authorList>
            <person name="Zhang W."/>
        </authorList>
    </citation>
    <scope>NUCLEOTIDE SEQUENCE [LARGE SCALE GENOMIC DNA]</scope>
    <source>
        <strain evidence="3">cv. G240</strain>
        <tissue evidence="2">Leaf</tissue>
    </source>
</reference>
<feature type="transmembrane region" description="Helical" evidence="1">
    <location>
        <begin position="207"/>
        <end position="233"/>
    </location>
</feature>
<proteinExistence type="predicted"/>
<comment type="caution">
    <text evidence="2">The sequence shown here is derived from an EMBL/GenBank/DDBJ whole genome shotgun (WGS) entry which is preliminary data.</text>
</comment>
<evidence type="ECO:0000313" key="2">
    <source>
        <dbReference type="EMBL" id="KAF5944208.1"/>
    </source>
</evidence>
<dbReference type="AlphaFoldDB" id="A0A7J7GXS2"/>
<reference evidence="3" key="1">
    <citation type="journal article" date="2020" name="Nat. Commun.">
        <title>Genome assembly of wild tea tree DASZ reveals pedigree and selection history of tea varieties.</title>
        <authorList>
            <person name="Zhang W."/>
            <person name="Zhang Y."/>
            <person name="Qiu H."/>
            <person name="Guo Y."/>
            <person name="Wan H."/>
            <person name="Zhang X."/>
            <person name="Scossa F."/>
            <person name="Alseekh S."/>
            <person name="Zhang Q."/>
            <person name="Wang P."/>
            <person name="Xu L."/>
            <person name="Schmidt M.H."/>
            <person name="Jia X."/>
            <person name="Li D."/>
            <person name="Zhu A."/>
            <person name="Guo F."/>
            <person name="Chen W."/>
            <person name="Ni D."/>
            <person name="Usadel B."/>
            <person name="Fernie A.R."/>
            <person name="Wen W."/>
        </authorList>
    </citation>
    <scope>NUCLEOTIDE SEQUENCE [LARGE SCALE GENOMIC DNA]</scope>
    <source>
        <strain evidence="3">cv. G240</strain>
    </source>
</reference>
<dbReference type="Proteomes" id="UP000593564">
    <property type="component" value="Unassembled WGS sequence"/>
</dbReference>
<keyword evidence="1" id="KW-1133">Transmembrane helix</keyword>
<gene>
    <name evidence="2" type="ORF">HYC85_018285</name>
</gene>
<sequence>MGYQLRNCISLLSMASSDDLVLYYSLSLLRQLEPRIVPKETKISLVPGKKYLLAYVDWVCKFLWCFIQKEAAIQEIDLVKVKISKVYDNHRQVLYWNISRKIIVAQIKSLDLRTMKNIIWEVGFFGREIFLRCGEYAFNGRIFFLRKINIGFYFIFFIVDSKFPFCEFYDLHEFQLFVLEQIKNVRVVIVEKNFTHYHYRRSIGNQMIVIITAAILPLKSFQAKYNIIIIILGKLQKKKKKKKDKQHYTQITRTNKQNIRIKHLPIFQIAVCTNTSNLAPDFLQNHKNPFVLIDEIEESRTKLNPN</sequence>